<dbReference type="EMBL" id="FR799569">
    <property type="protein sequence ID" value="CBZ25195.1"/>
    <property type="molecule type" value="Genomic_DNA"/>
</dbReference>
<sequence length="356" mass="38754">MRRSRVDETQRRQALAERRFRGHRIRRGLEELDDLDAPKKRKERKDEASPAERATTATALGDCTADNTSAAARTTPAIFSTVFGEDWGEWAEVKRVLFDMNATAAAKRSALETIHVWRQRARKERELPAYVESTEVLLDAMLQDEEDALKDGPLRMCYGAAISRVVHVMTGSFASGSADTYRKRASEIGFPEEAVEVRQRVAHGALPLTSELRWVCGLVLQFLFTQYWLEQERQVYLMEQEQGSSSSAAGALRKPRQRQSARASTTTPAEETSVSAASLPPPSVTVDDMRALLHDLESGADSDGENAEGGGVADRGDETTPVTVCSAGPAPTGEGAAGRDTSSGASIATIAGRRLS</sequence>
<dbReference type="OMA" id="ERQVYLM"/>
<feature type="region of interest" description="Disordered" evidence="1">
    <location>
        <begin position="297"/>
        <end position="356"/>
    </location>
</feature>
<feature type="region of interest" description="Disordered" evidence="1">
    <location>
        <begin position="31"/>
        <end position="60"/>
    </location>
</feature>
<accession>E9AQH6</accession>
<dbReference type="GO" id="GO:0000460">
    <property type="term" value="P:maturation of 5.8S rRNA"/>
    <property type="evidence" value="ECO:0007669"/>
    <property type="project" value="TreeGrafter"/>
</dbReference>
<dbReference type="PANTHER" id="PTHR15002">
    <property type="entry name" value="RIBOSOMAL BIOGENESIS PROTEIN LAS1L"/>
    <property type="match status" value="1"/>
</dbReference>
<dbReference type="RefSeq" id="XP_003873703.1">
    <property type="nucleotide sequence ID" value="XM_003873654.1"/>
</dbReference>
<dbReference type="GeneID" id="13450303"/>
<keyword evidence="3" id="KW-1185">Reference proteome</keyword>
<dbReference type="PANTHER" id="PTHR15002:SF0">
    <property type="entry name" value="RIBOSOMAL BIOGENESIS PROTEIN LAS1L"/>
    <property type="match status" value="1"/>
</dbReference>
<name>E9AQH6_LEIMU</name>
<reference evidence="2 3" key="1">
    <citation type="journal article" date="2011" name="Genome Res.">
        <title>Chromosome and gene copy number variation allow major structural change between species and strains of Leishmania.</title>
        <authorList>
            <person name="Rogers M.B."/>
            <person name="Hilley J.D."/>
            <person name="Dickens N.J."/>
            <person name="Wilkes J."/>
            <person name="Bates P.A."/>
            <person name="Depledge D.P."/>
            <person name="Harris D."/>
            <person name="Her Y."/>
            <person name="Herzyk P."/>
            <person name="Imamura H."/>
            <person name="Otto T.D."/>
            <person name="Sanders M."/>
            <person name="Seeger K."/>
            <person name="Dujardin J.C."/>
            <person name="Berriman M."/>
            <person name="Smith D.F."/>
            <person name="Hertz-Fowler C."/>
            <person name="Mottram J.C."/>
        </authorList>
    </citation>
    <scope>NUCLEOTIDE SEQUENCE [LARGE SCALE GENOMIC DNA]</scope>
    <source>
        <strain evidence="2 3">MHOM/GT/2001/U1103</strain>
    </source>
</reference>
<evidence type="ECO:0008006" key="4">
    <source>
        <dbReference type="Google" id="ProtNLM"/>
    </source>
</evidence>
<dbReference type="Proteomes" id="UP000007259">
    <property type="component" value="Chromosome 16"/>
</dbReference>
<dbReference type="GO" id="GO:0090730">
    <property type="term" value="C:Las1 complex"/>
    <property type="evidence" value="ECO:0007669"/>
    <property type="project" value="InterPro"/>
</dbReference>
<dbReference type="InterPro" id="IPR007174">
    <property type="entry name" value="Las1"/>
</dbReference>
<feature type="compositionally biased region" description="Polar residues" evidence="1">
    <location>
        <begin position="260"/>
        <end position="270"/>
    </location>
</feature>
<proteinExistence type="predicted"/>
<evidence type="ECO:0000313" key="2">
    <source>
        <dbReference type="EMBL" id="CBZ25195.1"/>
    </source>
</evidence>
<evidence type="ECO:0000313" key="3">
    <source>
        <dbReference type="Proteomes" id="UP000007259"/>
    </source>
</evidence>
<protein>
    <recommendedName>
        <fullName evidence="4">Las1-like protein</fullName>
    </recommendedName>
</protein>
<gene>
    <name evidence="2" type="ORF">LMXM_16_0190</name>
</gene>
<dbReference type="GO" id="GO:0030687">
    <property type="term" value="C:preribosome, large subunit precursor"/>
    <property type="evidence" value="ECO:0007669"/>
    <property type="project" value="TreeGrafter"/>
</dbReference>
<evidence type="ECO:0000256" key="1">
    <source>
        <dbReference type="SAM" id="MobiDB-lite"/>
    </source>
</evidence>
<dbReference type="PhylomeDB" id="E9AQH6"/>
<dbReference type="Pfam" id="PF04031">
    <property type="entry name" value="Las1"/>
    <property type="match status" value="1"/>
</dbReference>
<feature type="region of interest" description="Disordered" evidence="1">
    <location>
        <begin position="245"/>
        <end position="285"/>
    </location>
</feature>
<dbReference type="OrthoDB" id="10263222at2759"/>
<dbReference type="VEuPathDB" id="TriTrypDB:LmxM.16.0190"/>
<dbReference type="AlphaFoldDB" id="E9AQH6"/>
<dbReference type="GO" id="GO:0000470">
    <property type="term" value="P:maturation of LSU-rRNA"/>
    <property type="evidence" value="ECO:0007669"/>
    <property type="project" value="TreeGrafter"/>
</dbReference>
<dbReference type="GO" id="GO:0004519">
    <property type="term" value="F:endonuclease activity"/>
    <property type="evidence" value="ECO:0007669"/>
    <property type="project" value="InterPro"/>
</dbReference>
<dbReference type="KEGG" id="lmi:LMXM_16_0190"/>
<organism evidence="2 3">
    <name type="scientific">Leishmania mexicana (strain MHOM/GT/2001/U1103)</name>
    <dbReference type="NCBI Taxonomy" id="929439"/>
    <lineage>
        <taxon>Eukaryota</taxon>
        <taxon>Discoba</taxon>
        <taxon>Euglenozoa</taxon>
        <taxon>Kinetoplastea</taxon>
        <taxon>Metakinetoplastina</taxon>
        <taxon>Trypanosomatida</taxon>
        <taxon>Trypanosomatidae</taxon>
        <taxon>Leishmaniinae</taxon>
        <taxon>Leishmania</taxon>
    </lineage>
</organism>